<dbReference type="GeneID" id="68099490"/>
<protein>
    <submittedName>
        <fullName evidence="1">Uncharacterized protein</fullName>
    </submittedName>
</protein>
<dbReference type="Proteomes" id="UP000816034">
    <property type="component" value="Unassembled WGS sequence"/>
</dbReference>
<comment type="caution">
    <text evidence="1">The sequence shown here is derived from an EMBL/GenBank/DDBJ whole genome shotgun (WGS) entry which is preliminary data.</text>
</comment>
<dbReference type="RefSeq" id="XP_044555399.1">
    <property type="nucleotide sequence ID" value="XM_044696963.1"/>
</dbReference>
<organism evidence="1 2">
    <name type="scientific">Naegleria lovaniensis</name>
    <name type="common">Amoeba</name>
    <dbReference type="NCBI Taxonomy" id="51637"/>
    <lineage>
        <taxon>Eukaryota</taxon>
        <taxon>Discoba</taxon>
        <taxon>Heterolobosea</taxon>
        <taxon>Tetramitia</taxon>
        <taxon>Eutetramitia</taxon>
        <taxon>Vahlkampfiidae</taxon>
        <taxon>Naegleria</taxon>
    </lineage>
</organism>
<evidence type="ECO:0000313" key="1">
    <source>
        <dbReference type="EMBL" id="KAG2393505.1"/>
    </source>
</evidence>
<proteinExistence type="predicted"/>
<accession>A0AA88KXW9</accession>
<sequence>MLSRSLDFMKNIVGNLKPDDIVFHKPGNHYYISLLREDKVESCHHLVHPDLPKLTLMSRMSHSYCIHQLLEKWHSDIATIGLTTDKEKANVYALYSDIGQSISGQFNLDYSIRFLGSFFHNHISHRIHLVALILIAMKNIHHQEMASNLNTKSVTSRGTIGSAEASFKKKLSVSIRETTYWFIPDKTFNSISRNDKIVQKGLLKLDTNNESQVLETILKRCSHRTEQYKHYKQSNEDIVFRYSFINTYPQFEWHSSTRLYQQIRAQRCEKNDVPYFVPNFIAGKT</sequence>
<name>A0AA88KXW9_NAELO</name>
<evidence type="ECO:0000313" key="2">
    <source>
        <dbReference type="Proteomes" id="UP000816034"/>
    </source>
</evidence>
<dbReference type="AlphaFoldDB" id="A0AA88KXW9"/>
<keyword evidence="2" id="KW-1185">Reference proteome</keyword>
<reference evidence="1 2" key="1">
    <citation type="journal article" date="2018" name="BMC Genomics">
        <title>The genome of Naegleria lovaniensis, the basis for a comparative approach to unravel pathogenicity factors of the human pathogenic amoeba N. fowleri.</title>
        <authorList>
            <person name="Liechti N."/>
            <person name="Schurch N."/>
            <person name="Bruggmann R."/>
            <person name="Wittwer M."/>
        </authorList>
    </citation>
    <scope>NUCLEOTIDE SEQUENCE [LARGE SCALE GENOMIC DNA]</scope>
    <source>
        <strain evidence="1 2">ATCC 30569</strain>
    </source>
</reference>
<gene>
    <name evidence="1" type="ORF">C9374_007036</name>
</gene>
<dbReference type="EMBL" id="PYSW02000002">
    <property type="protein sequence ID" value="KAG2393505.1"/>
    <property type="molecule type" value="Genomic_DNA"/>
</dbReference>